<feature type="domain" description="MYND-type" evidence="5">
    <location>
        <begin position="145"/>
        <end position="183"/>
    </location>
</feature>
<evidence type="ECO:0000256" key="4">
    <source>
        <dbReference type="PROSITE-ProRule" id="PRU00134"/>
    </source>
</evidence>
<dbReference type="PROSITE" id="PS01360">
    <property type="entry name" value="ZF_MYND_1"/>
    <property type="match status" value="1"/>
</dbReference>
<gene>
    <name evidence="6" type="ORF">AB1Y20_005189</name>
</gene>
<dbReference type="Gene3D" id="1.25.40.10">
    <property type="entry name" value="Tetratricopeptide repeat domain"/>
    <property type="match status" value="1"/>
</dbReference>
<dbReference type="InterPro" id="IPR046341">
    <property type="entry name" value="SET_dom_sf"/>
</dbReference>
<dbReference type="Gene3D" id="2.170.270.10">
    <property type="entry name" value="SET domain"/>
    <property type="match status" value="1"/>
</dbReference>
<evidence type="ECO:0000256" key="3">
    <source>
        <dbReference type="ARBA" id="ARBA00022833"/>
    </source>
</evidence>
<dbReference type="InterPro" id="IPR050869">
    <property type="entry name" value="H3K4_H4K5_MeTrfase"/>
</dbReference>
<reference evidence="6 7" key="1">
    <citation type="journal article" date="2024" name="Science">
        <title>Giant polyketide synthase enzymes in the biosynthesis of giant marine polyether toxins.</title>
        <authorList>
            <person name="Fallon T.R."/>
            <person name="Shende V.V."/>
            <person name="Wierzbicki I.H."/>
            <person name="Pendleton A.L."/>
            <person name="Watervoot N.F."/>
            <person name="Auber R.P."/>
            <person name="Gonzalez D.J."/>
            <person name="Wisecaver J.H."/>
            <person name="Moore B.S."/>
        </authorList>
    </citation>
    <scope>NUCLEOTIDE SEQUENCE [LARGE SCALE GENOMIC DNA]</scope>
    <source>
        <strain evidence="6 7">12B1</strain>
    </source>
</reference>
<dbReference type="PANTHER" id="PTHR12197">
    <property type="entry name" value="HISTONE-LYSINE N-METHYLTRANSFERASE SMYD"/>
    <property type="match status" value="1"/>
</dbReference>
<dbReference type="GO" id="GO:0008270">
    <property type="term" value="F:zinc ion binding"/>
    <property type="evidence" value="ECO:0007669"/>
    <property type="project" value="UniProtKB-KW"/>
</dbReference>
<comment type="caution">
    <text evidence="6">The sequence shown here is derived from an EMBL/GenBank/DDBJ whole genome shotgun (WGS) entry which is preliminary data.</text>
</comment>
<dbReference type="PROSITE" id="PS50865">
    <property type="entry name" value="ZF_MYND_2"/>
    <property type="match status" value="1"/>
</dbReference>
<name>A0AB34J322_PRYPA</name>
<sequence length="493" mass="52611">MAEPERAQGEGEGWSFEALDEAARRMEADEAEQRAYEARCHARQQAEDAWVDEVVCEQEAIAAAKAAAKAAAGGARLASESGADESASHFSASLEVLGLCLTAEGAPQGGGRGVAARRPFAAGQVLLRAAPAAAVLREGAAATRCHHCFRRAASLRVCGGCRFSRYCGGAHQRLAWRSHRRECAMLQKTARRVPGASVRLLARLMQLGREAAAEEGGGGSWAQSAAAVWALRSQLGEQPEERRRAFEEQAAMLCALLHEIEPDSPPPSPRLGAELLSIISLNAHTIFDDELQDIGIGLYPIAALTNHSCAPSAVHTFDGDEIVLRSLSNLPAGSLVHIPYIELAECTPSRRAFLEEAYLFTCCCTRCSQVETADAVAAVKQAAADLRRSRELELAAIDSGNWGEALVHSRASCALAEKLYPVGAPALGLAKVRLGKLCAHAEQLEEAVRHWRAGLSILSISHGDASELVEQTARSLREVELELSVAHRAGGDE</sequence>
<dbReference type="Pfam" id="PF01753">
    <property type="entry name" value="zf-MYND"/>
    <property type="match status" value="1"/>
</dbReference>
<evidence type="ECO:0000313" key="6">
    <source>
        <dbReference type="EMBL" id="KAL1511908.1"/>
    </source>
</evidence>
<protein>
    <recommendedName>
        <fullName evidence="5">MYND-type domain-containing protein</fullName>
    </recommendedName>
</protein>
<dbReference type="Pfam" id="PF00856">
    <property type="entry name" value="SET"/>
    <property type="match status" value="1"/>
</dbReference>
<dbReference type="Gene3D" id="6.10.140.2220">
    <property type="match status" value="1"/>
</dbReference>
<dbReference type="GO" id="GO:0005634">
    <property type="term" value="C:nucleus"/>
    <property type="evidence" value="ECO:0007669"/>
    <property type="project" value="TreeGrafter"/>
</dbReference>
<organism evidence="6 7">
    <name type="scientific">Prymnesium parvum</name>
    <name type="common">Toxic golden alga</name>
    <dbReference type="NCBI Taxonomy" id="97485"/>
    <lineage>
        <taxon>Eukaryota</taxon>
        <taxon>Haptista</taxon>
        <taxon>Haptophyta</taxon>
        <taxon>Prymnesiophyceae</taxon>
        <taxon>Prymnesiales</taxon>
        <taxon>Prymnesiaceae</taxon>
        <taxon>Prymnesium</taxon>
    </lineage>
</organism>
<evidence type="ECO:0000256" key="1">
    <source>
        <dbReference type="ARBA" id="ARBA00022723"/>
    </source>
</evidence>
<dbReference type="InterPro" id="IPR011990">
    <property type="entry name" value="TPR-like_helical_dom_sf"/>
</dbReference>
<keyword evidence="3" id="KW-0862">Zinc</keyword>
<dbReference type="PANTHER" id="PTHR12197:SF251">
    <property type="entry name" value="EG:BACR7C10.4 PROTEIN"/>
    <property type="match status" value="1"/>
</dbReference>
<keyword evidence="2 4" id="KW-0863">Zinc-finger</keyword>
<dbReference type="InterPro" id="IPR001214">
    <property type="entry name" value="SET_dom"/>
</dbReference>
<keyword evidence="1" id="KW-0479">Metal-binding</keyword>
<proteinExistence type="predicted"/>
<evidence type="ECO:0000259" key="5">
    <source>
        <dbReference type="PROSITE" id="PS50865"/>
    </source>
</evidence>
<dbReference type="Gene3D" id="1.10.220.160">
    <property type="match status" value="1"/>
</dbReference>
<dbReference type="InterPro" id="IPR002893">
    <property type="entry name" value="Znf_MYND"/>
</dbReference>
<dbReference type="AlphaFoldDB" id="A0AB34J322"/>
<dbReference type="EMBL" id="JBGBPQ010000013">
    <property type="protein sequence ID" value="KAL1511908.1"/>
    <property type="molecule type" value="Genomic_DNA"/>
</dbReference>
<dbReference type="SUPFAM" id="SSF82199">
    <property type="entry name" value="SET domain"/>
    <property type="match status" value="1"/>
</dbReference>
<accession>A0AB34J322</accession>
<evidence type="ECO:0000256" key="2">
    <source>
        <dbReference type="ARBA" id="ARBA00022771"/>
    </source>
</evidence>
<keyword evidence="7" id="KW-1185">Reference proteome</keyword>
<evidence type="ECO:0000313" key="7">
    <source>
        <dbReference type="Proteomes" id="UP001515480"/>
    </source>
</evidence>
<dbReference type="Proteomes" id="UP001515480">
    <property type="component" value="Unassembled WGS sequence"/>
</dbReference>